<comment type="caution">
    <text evidence="1">The sequence shown here is derived from an EMBL/GenBank/DDBJ whole genome shotgun (WGS) entry which is preliminary data.</text>
</comment>
<dbReference type="STRING" id="553175.POREN0001_0247"/>
<organism evidence="1 2">
    <name type="scientific">Porphyromonas endodontalis (strain ATCC 35406 / DSM 24491 / JCM 8526 / CCUG 16442 / BCRC 14492 / NCTC 13058 / HG 370)</name>
    <name type="common">Bacteroides endodontalis</name>
    <dbReference type="NCBI Taxonomy" id="553175"/>
    <lineage>
        <taxon>Bacteria</taxon>
        <taxon>Pseudomonadati</taxon>
        <taxon>Bacteroidota</taxon>
        <taxon>Bacteroidia</taxon>
        <taxon>Bacteroidales</taxon>
        <taxon>Porphyromonadaceae</taxon>
        <taxon>Porphyromonas</taxon>
    </lineage>
</organism>
<dbReference type="AlphaFoldDB" id="C3JAL0"/>
<gene>
    <name evidence="1" type="ORF">POREN0001_0247</name>
</gene>
<dbReference type="EMBL" id="ACNN01000020">
    <property type="protein sequence ID" value="EEN82791.1"/>
    <property type="molecule type" value="Genomic_DNA"/>
</dbReference>
<dbReference type="Proteomes" id="UP000004295">
    <property type="component" value="Unassembled WGS sequence"/>
</dbReference>
<name>C3JAL0_POREA</name>
<evidence type="ECO:0000313" key="2">
    <source>
        <dbReference type="Proteomes" id="UP000004295"/>
    </source>
</evidence>
<evidence type="ECO:0000313" key="1">
    <source>
        <dbReference type="EMBL" id="EEN82791.1"/>
    </source>
</evidence>
<accession>C3JAL0</accession>
<keyword evidence="2" id="KW-1185">Reference proteome</keyword>
<sequence>MRFVYLCITREREIGFPTTPKKLLLHTFFSKAKVLPFSFLRNPQLCGGYP</sequence>
<proteinExistence type="predicted"/>
<protein>
    <submittedName>
        <fullName evidence="1">Uncharacterized protein</fullName>
    </submittedName>
</protein>
<reference evidence="1 2" key="1">
    <citation type="submission" date="2009-04" db="EMBL/GenBank/DDBJ databases">
        <authorList>
            <person name="Sebastian Y."/>
            <person name="Madupu R."/>
            <person name="Durkin A.S."/>
            <person name="Torralba M."/>
            <person name="Methe B."/>
            <person name="Sutton G.G."/>
            <person name="Strausberg R.L."/>
            <person name="Nelson K.E."/>
        </authorList>
    </citation>
    <scope>NUCLEOTIDE SEQUENCE [LARGE SCALE GENOMIC DNA]</scope>
    <source>
        <strain evidence="2">ATCC 35406 / BCRC 14492 / JCM 8526 / NCTC 13058 / HG 370</strain>
    </source>
</reference>